<feature type="domain" description="Thiamine pyrophosphate enzyme TPP-binding" evidence="16">
    <location>
        <begin position="437"/>
        <end position="586"/>
    </location>
</feature>
<gene>
    <name evidence="18" type="primary">ilvB</name>
    <name evidence="18" type="ORF">NEILACOT_04410</name>
</gene>
<evidence type="ECO:0000256" key="4">
    <source>
        <dbReference type="ARBA" id="ARBA00013145"/>
    </source>
</evidence>
<dbReference type="Gene3D" id="3.40.50.970">
    <property type="match status" value="2"/>
</dbReference>
<dbReference type="PANTHER" id="PTHR18968">
    <property type="entry name" value="THIAMINE PYROPHOSPHATE ENZYMES"/>
    <property type="match status" value="1"/>
</dbReference>
<comment type="similarity">
    <text evidence="3 14">Belongs to the TPP enzyme family.</text>
</comment>
<evidence type="ECO:0000256" key="2">
    <source>
        <dbReference type="ARBA" id="ARBA00005025"/>
    </source>
</evidence>
<evidence type="ECO:0000256" key="6">
    <source>
        <dbReference type="ARBA" id="ARBA00022630"/>
    </source>
</evidence>
<evidence type="ECO:0000256" key="10">
    <source>
        <dbReference type="ARBA" id="ARBA00022842"/>
    </source>
</evidence>
<comment type="cofactor">
    <cofactor evidence="14">
        <name>thiamine diphosphate</name>
        <dbReference type="ChEBI" id="CHEBI:58937"/>
    </cofactor>
    <text evidence="14">Binds 1 thiamine pyrophosphate per subunit.</text>
</comment>
<comment type="pathway">
    <text evidence="2 14">Amino-acid biosynthesis; L-valine biosynthesis; L-valine from pyruvate: step 1/4.</text>
</comment>
<dbReference type="UniPathway" id="UPA00047">
    <property type="reaction ID" value="UER00055"/>
</dbReference>
<dbReference type="UniPathway" id="UPA00049">
    <property type="reaction ID" value="UER00059"/>
</dbReference>
<dbReference type="Proteomes" id="UP000003843">
    <property type="component" value="Unassembled WGS sequence"/>
</dbReference>
<dbReference type="GO" id="GO:0000287">
    <property type="term" value="F:magnesium ion binding"/>
    <property type="evidence" value="ECO:0007669"/>
    <property type="project" value="UniProtKB-UniRule"/>
</dbReference>
<dbReference type="FunFam" id="3.40.50.970:FF:000007">
    <property type="entry name" value="Acetolactate synthase"/>
    <property type="match status" value="1"/>
</dbReference>
<dbReference type="Pfam" id="PF02776">
    <property type="entry name" value="TPP_enzyme_N"/>
    <property type="match status" value="1"/>
</dbReference>
<dbReference type="AlphaFoldDB" id="D0WA41"/>
<dbReference type="SUPFAM" id="SSF52518">
    <property type="entry name" value="Thiamin diphosphate-binding fold (THDP-binding)"/>
    <property type="match status" value="2"/>
</dbReference>
<dbReference type="InterPro" id="IPR000399">
    <property type="entry name" value="TPP-bd_CS"/>
</dbReference>
<dbReference type="InterPro" id="IPR012846">
    <property type="entry name" value="Acetolactate_synth_lsu"/>
</dbReference>
<dbReference type="PROSITE" id="PS00187">
    <property type="entry name" value="TPP_ENZYMES"/>
    <property type="match status" value="1"/>
</dbReference>
<keyword evidence="11 14" id="KW-0786">Thiamine pyrophosphate</keyword>
<dbReference type="InterPro" id="IPR039368">
    <property type="entry name" value="AHAS_TPP"/>
</dbReference>
<dbReference type="InterPro" id="IPR029035">
    <property type="entry name" value="DHS-like_NAD/FAD-binding_dom"/>
</dbReference>
<evidence type="ECO:0000256" key="7">
    <source>
        <dbReference type="ARBA" id="ARBA00022679"/>
    </source>
</evidence>
<dbReference type="GO" id="GO:0050660">
    <property type="term" value="F:flavin adenine dinucleotide binding"/>
    <property type="evidence" value="ECO:0007669"/>
    <property type="project" value="InterPro"/>
</dbReference>
<evidence type="ECO:0000256" key="11">
    <source>
        <dbReference type="ARBA" id="ARBA00023052"/>
    </source>
</evidence>
<keyword evidence="12 14" id="KW-0100">Branched-chain amino acid biosynthesis</keyword>
<dbReference type="Gene3D" id="3.40.50.1220">
    <property type="entry name" value="TPP-binding domain"/>
    <property type="match status" value="1"/>
</dbReference>
<comment type="cofactor">
    <cofactor evidence="14">
        <name>Mg(2+)</name>
        <dbReference type="ChEBI" id="CHEBI:18420"/>
    </cofactor>
    <text evidence="14">Binds 1 Mg(2+) ion per subunit.</text>
</comment>
<dbReference type="GO" id="GO:0009097">
    <property type="term" value="P:isoleucine biosynthetic process"/>
    <property type="evidence" value="ECO:0007669"/>
    <property type="project" value="UniProtKB-UniPathway"/>
</dbReference>
<reference evidence="18 19" key="1">
    <citation type="submission" date="2009-10" db="EMBL/GenBank/DDBJ databases">
        <authorList>
            <person name="Weinstock G."/>
            <person name="Sodergren E."/>
            <person name="Clifton S."/>
            <person name="Fulton L."/>
            <person name="Fulton B."/>
            <person name="Courtney L."/>
            <person name="Fronick C."/>
            <person name="Harrison M."/>
            <person name="Strong C."/>
            <person name="Farmer C."/>
            <person name="Delahaunty K."/>
            <person name="Markovic C."/>
            <person name="Hall O."/>
            <person name="Minx P."/>
            <person name="Tomlinson C."/>
            <person name="Mitreva M."/>
            <person name="Nelson J."/>
            <person name="Hou S."/>
            <person name="Wollam A."/>
            <person name="Pepin K.H."/>
            <person name="Johnson M."/>
            <person name="Bhonagiri V."/>
            <person name="Nash W.E."/>
            <person name="Warren W."/>
            <person name="Chinwalla A."/>
            <person name="Mardis E.R."/>
            <person name="Wilson R.K."/>
        </authorList>
    </citation>
    <scope>NUCLEOTIDE SEQUENCE [LARGE SCALE GENOMIC DNA]</scope>
    <source>
        <strain evidence="18 19">ATCC 23970</strain>
    </source>
</reference>
<evidence type="ECO:0000256" key="14">
    <source>
        <dbReference type="RuleBase" id="RU003591"/>
    </source>
</evidence>
<dbReference type="NCBIfam" id="TIGR00118">
    <property type="entry name" value="acolac_lg"/>
    <property type="match status" value="1"/>
</dbReference>
<keyword evidence="8 14" id="KW-0479">Metal-binding</keyword>
<evidence type="ECO:0000256" key="13">
    <source>
        <dbReference type="ARBA" id="ARBA00048670"/>
    </source>
</evidence>
<dbReference type="EC" id="2.2.1.6" evidence="4 14"/>
<comment type="pathway">
    <text evidence="1 14">Amino-acid biosynthesis; L-isoleucine biosynthesis; L-isoleucine from 2-oxobutanoate: step 1/4.</text>
</comment>
<dbReference type="PANTHER" id="PTHR18968:SF13">
    <property type="entry name" value="ACETOLACTATE SYNTHASE CATALYTIC SUBUNIT, MITOCHONDRIAL"/>
    <property type="match status" value="1"/>
</dbReference>
<dbReference type="CDD" id="cd07035">
    <property type="entry name" value="TPP_PYR_POX_like"/>
    <property type="match status" value="1"/>
</dbReference>
<dbReference type="InterPro" id="IPR011766">
    <property type="entry name" value="TPP_enzyme_TPP-bd"/>
</dbReference>
<keyword evidence="7 14" id="KW-0808">Transferase</keyword>
<evidence type="ECO:0000313" key="18">
    <source>
        <dbReference type="EMBL" id="EEZ75564.1"/>
    </source>
</evidence>
<keyword evidence="10 14" id="KW-0460">Magnesium</keyword>
<dbReference type="InterPro" id="IPR029061">
    <property type="entry name" value="THDP-binding"/>
</dbReference>
<evidence type="ECO:0000256" key="1">
    <source>
        <dbReference type="ARBA" id="ARBA00004974"/>
    </source>
</evidence>
<evidence type="ECO:0000256" key="9">
    <source>
        <dbReference type="ARBA" id="ARBA00022827"/>
    </source>
</evidence>
<feature type="domain" description="Thiamine pyrophosphate enzyme central" evidence="15">
    <location>
        <begin position="238"/>
        <end position="373"/>
    </location>
</feature>
<dbReference type="GO" id="GO:0005948">
    <property type="term" value="C:acetolactate synthase complex"/>
    <property type="evidence" value="ECO:0007669"/>
    <property type="project" value="TreeGrafter"/>
</dbReference>
<feature type="domain" description="Thiamine pyrophosphate enzyme N-terminal TPP-binding" evidence="17">
    <location>
        <begin position="48"/>
        <end position="163"/>
    </location>
</feature>
<dbReference type="InterPro" id="IPR045229">
    <property type="entry name" value="TPP_enz"/>
</dbReference>
<evidence type="ECO:0000259" key="15">
    <source>
        <dbReference type="Pfam" id="PF00205"/>
    </source>
</evidence>
<accession>D0WA41</accession>
<evidence type="ECO:0000259" key="16">
    <source>
        <dbReference type="Pfam" id="PF02775"/>
    </source>
</evidence>
<dbReference type="FunFam" id="3.40.50.1220:FF:000008">
    <property type="entry name" value="Acetolactate synthase"/>
    <property type="match status" value="1"/>
</dbReference>
<dbReference type="GO" id="GO:0003984">
    <property type="term" value="F:acetolactate synthase activity"/>
    <property type="evidence" value="ECO:0007669"/>
    <property type="project" value="UniProtKB-EC"/>
</dbReference>
<dbReference type="SUPFAM" id="SSF52467">
    <property type="entry name" value="DHS-like NAD/FAD-binding domain"/>
    <property type="match status" value="1"/>
</dbReference>
<name>D0WA41_NEILA</name>
<dbReference type="GO" id="GO:0030976">
    <property type="term" value="F:thiamine pyrophosphate binding"/>
    <property type="evidence" value="ECO:0007669"/>
    <property type="project" value="UniProtKB-UniRule"/>
</dbReference>
<evidence type="ECO:0000256" key="3">
    <source>
        <dbReference type="ARBA" id="ARBA00007812"/>
    </source>
</evidence>
<evidence type="ECO:0000259" key="17">
    <source>
        <dbReference type="Pfam" id="PF02776"/>
    </source>
</evidence>
<organism evidence="18 19">
    <name type="scientific">Neisseria lactamica ATCC 23970</name>
    <dbReference type="NCBI Taxonomy" id="546265"/>
    <lineage>
        <taxon>Bacteria</taxon>
        <taxon>Pseudomonadati</taxon>
        <taxon>Pseudomonadota</taxon>
        <taxon>Betaproteobacteria</taxon>
        <taxon>Neisseriales</taxon>
        <taxon>Neisseriaceae</taxon>
        <taxon>Neisseria</taxon>
    </lineage>
</organism>
<dbReference type="InterPro" id="IPR012000">
    <property type="entry name" value="Thiamin_PyroP_enz_cen_dom"/>
</dbReference>
<protein>
    <recommendedName>
        <fullName evidence="4 14">Acetolactate synthase</fullName>
        <ecNumber evidence="4 14">2.2.1.6</ecNumber>
    </recommendedName>
</protein>
<sequence>MDSLTVAVFPQCAYPKSLPGGIALQVLWRGGLPLLVRNRIKEVDMQLSGAQIVVQSLKAEGVEYVFGYPGGAVIEIYDALFQLNKFKHILTRHEQAAVHAADAYARVSGKVGVALVTSGPGVTNALTGIATAYSDSIPLVVISGQVGNSLIGTDAFQEVDTVGITRPCVKHNFLVTNIGELADTIKKAFQIAASGRPGPVVVDIPKDVTQAMAKFSYPQEDIYIRSYQPVVQGHIGQIKKAVQMLASAKRPVVYFGGGVVLGNASEELVKFVRMTGAPCTGTLMGLGAYPSSDRQFLGMLGMHGTYEANLAMQNADVVLAVGARFDDRVVSVPSKFLDKPKKIIHIDIDPSSIAKRVKVDIPIVGDVKNVLAEMIHLWGRQEAAPSADSLDKWWKSIEEWRSRNCLWFDNGSEIIKPQYVIQKLAEITGNSAIITSDVGQHQMFAAQYYPFERPRQWLNSGGLGTMGVGLPYAIGAKLAAPEQDVFCITGDGSVQMNIQELSTCFQYRIPVNVITLNNGYLGMVRQWQEIYYGGRESETYFDSLPDFVKLAEAYGHIGIRVDKKSDVEGALLEALNRKDRLVFIDFLTDQKQNVMPMVGNGKGLDEMVLPPHMRDIAKA</sequence>
<comment type="caution">
    <text evidence="18">The sequence shown here is derived from an EMBL/GenBank/DDBJ whole genome shotgun (WGS) entry which is preliminary data.</text>
</comment>
<proteinExistence type="inferred from homology"/>
<dbReference type="FunFam" id="3.40.50.970:FF:000016">
    <property type="entry name" value="Acetolactate synthase"/>
    <property type="match status" value="1"/>
</dbReference>
<dbReference type="InterPro" id="IPR012001">
    <property type="entry name" value="Thiamin_PyroP_enz_TPP-bd_dom"/>
</dbReference>
<keyword evidence="9" id="KW-0274">FAD</keyword>
<evidence type="ECO:0000256" key="5">
    <source>
        <dbReference type="ARBA" id="ARBA00022605"/>
    </source>
</evidence>
<evidence type="ECO:0000313" key="19">
    <source>
        <dbReference type="Proteomes" id="UP000003843"/>
    </source>
</evidence>
<dbReference type="Pfam" id="PF00205">
    <property type="entry name" value="TPP_enzyme_M"/>
    <property type="match status" value="1"/>
</dbReference>
<dbReference type="CDD" id="cd02015">
    <property type="entry name" value="TPP_AHAS"/>
    <property type="match status" value="1"/>
</dbReference>
<evidence type="ECO:0000256" key="8">
    <source>
        <dbReference type="ARBA" id="ARBA00022723"/>
    </source>
</evidence>
<evidence type="ECO:0000256" key="12">
    <source>
        <dbReference type="ARBA" id="ARBA00023304"/>
    </source>
</evidence>
<keyword evidence="6" id="KW-0285">Flavoprotein</keyword>
<dbReference type="Pfam" id="PF02775">
    <property type="entry name" value="TPP_enzyme_C"/>
    <property type="match status" value="1"/>
</dbReference>
<comment type="catalytic activity">
    <reaction evidence="13 14">
        <text>2 pyruvate + H(+) = (2S)-2-acetolactate + CO2</text>
        <dbReference type="Rhea" id="RHEA:25249"/>
        <dbReference type="ChEBI" id="CHEBI:15361"/>
        <dbReference type="ChEBI" id="CHEBI:15378"/>
        <dbReference type="ChEBI" id="CHEBI:16526"/>
        <dbReference type="ChEBI" id="CHEBI:58476"/>
        <dbReference type="EC" id="2.2.1.6"/>
    </reaction>
</comment>
<dbReference type="GO" id="GO:0009099">
    <property type="term" value="P:L-valine biosynthetic process"/>
    <property type="evidence" value="ECO:0007669"/>
    <property type="project" value="UniProtKB-UniPathway"/>
</dbReference>
<keyword evidence="5 14" id="KW-0028">Amino-acid biosynthesis</keyword>
<dbReference type="EMBL" id="ACEQ02000015">
    <property type="protein sequence ID" value="EEZ75564.1"/>
    <property type="molecule type" value="Genomic_DNA"/>
</dbReference>